<keyword evidence="6" id="KW-0413">Isomerase</keyword>
<dbReference type="VEuPathDB" id="FungiDB:TREMEDRAFT_73626"/>
<dbReference type="Gene3D" id="3.40.50.720">
    <property type="entry name" value="NAD(P)-binding Rossmann-like Domain"/>
    <property type="match status" value="1"/>
</dbReference>
<evidence type="ECO:0000256" key="8">
    <source>
        <dbReference type="ARBA" id="ARBA00037955"/>
    </source>
</evidence>
<dbReference type="STRING" id="5217.A0A4Q1BUL6"/>
<dbReference type="EMBL" id="SDIL01000006">
    <property type="protein sequence ID" value="RXK41775.1"/>
    <property type="molecule type" value="Genomic_DNA"/>
</dbReference>
<evidence type="ECO:0000259" key="10">
    <source>
        <dbReference type="Pfam" id="PF16363"/>
    </source>
</evidence>
<dbReference type="PANTHER" id="PTHR43725">
    <property type="entry name" value="UDP-GLUCOSE 4-EPIMERASE"/>
    <property type="match status" value="1"/>
</dbReference>
<evidence type="ECO:0000313" key="12">
    <source>
        <dbReference type="Proteomes" id="UP000289152"/>
    </source>
</evidence>
<comment type="similarity">
    <text evidence="9">In the C-terminal section; belongs to the aldose epimerase family.</text>
</comment>
<comment type="caution">
    <text evidence="11">The sequence shown here is derived from an EMBL/GenBank/DDBJ whole genome shotgun (WGS) entry which is preliminary data.</text>
</comment>
<comment type="cofactor">
    <cofactor evidence="2">
        <name>NAD(+)</name>
        <dbReference type="ChEBI" id="CHEBI:57540"/>
    </cofactor>
</comment>
<dbReference type="CDD" id="cd05247">
    <property type="entry name" value="UDP_G4E_1_SDR_e"/>
    <property type="match status" value="1"/>
</dbReference>
<dbReference type="PRINTS" id="PR01713">
    <property type="entry name" value="NUCEPIMERASE"/>
</dbReference>
<organism evidence="11 12">
    <name type="scientific">Tremella mesenterica</name>
    <name type="common">Jelly fungus</name>
    <dbReference type="NCBI Taxonomy" id="5217"/>
    <lineage>
        <taxon>Eukaryota</taxon>
        <taxon>Fungi</taxon>
        <taxon>Dikarya</taxon>
        <taxon>Basidiomycota</taxon>
        <taxon>Agaricomycotina</taxon>
        <taxon>Tremellomycetes</taxon>
        <taxon>Tremellales</taxon>
        <taxon>Tremellaceae</taxon>
        <taxon>Tremella</taxon>
    </lineage>
</organism>
<dbReference type="InterPro" id="IPR005886">
    <property type="entry name" value="UDP_G4E"/>
</dbReference>
<evidence type="ECO:0000256" key="5">
    <source>
        <dbReference type="ARBA" id="ARBA00023027"/>
    </source>
</evidence>
<dbReference type="GO" id="GO:0005829">
    <property type="term" value="C:cytosol"/>
    <property type="evidence" value="ECO:0007669"/>
    <property type="project" value="TreeGrafter"/>
</dbReference>
<dbReference type="FunCoup" id="A0A4Q1BUL6">
    <property type="interactions" value="278"/>
</dbReference>
<feature type="domain" description="NAD(P)-binding" evidence="10">
    <location>
        <begin position="25"/>
        <end position="379"/>
    </location>
</feature>
<dbReference type="OrthoDB" id="9402762at2759"/>
<dbReference type="Gene3D" id="3.90.25.10">
    <property type="entry name" value="UDP-galactose 4-epimerase, domain 1"/>
    <property type="match status" value="1"/>
</dbReference>
<comment type="similarity">
    <text evidence="8">In the N-terminal section; belongs to the NAD(P)-dependent epimerase/dehydratase family.</text>
</comment>
<evidence type="ECO:0000313" key="11">
    <source>
        <dbReference type="EMBL" id="RXK41775.1"/>
    </source>
</evidence>
<evidence type="ECO:0000256" key="2">
    <source>
        <dbReference type="ARBA" id="ARBA00001911"/>
    </source>
</evidence>
<reference evidence="11 12" key="1">
    <citation type="submission" date="2016-06" db="EMBL/GenBank/DDBJ databases">
        <title>Evolution of pathogenesis and genome organization in the Tremellales.</title>
        <authorList>
            <person name="Cuomo C."/>
            <person name="Litvintseva A."/>
            <person name="Heitman J."/>
            <person name="Chen Y."/>
            <person name="Sun S."/>
            <person name="Springer D."/>
            <person name="Dromer F."/>
            <person name="Young S."/>
            <person name="Zeng Q."/>
            <person name="Chapman S."/>
            <person name="Gujja S."/>
            <person name="Saif S."/>
            <person name="Birren B."/>
        </authorList>
    </citation>
    <scope>NUCLEOTIDE SEQUENCE [LARGE SCALE GENOMIC DNA]</scope>
    <source>
        <strain evidence="11 12">ATCC 28783</strain>
    </source>
</reference>
<dbReference type="NCBIfam" id="TIGR01179">
    <property type="entry name" value="galE"/>
    <property type="match status" value="1"/>
</dbReference>
<gene>
    <name evidence="11" type="ORF">M231_01010</name>
</gene>
<dbReference type="AlphaFoldDB" id="A0A4Q1BUL6"/>
<dbReference type="InterPro" id="IPR016040">
    <property type="entry name" value="NAD(P)-bd_dom"/>
</dbReference>
<comment type="pathway">
    <text evidence="4">Carbohydrate metabolism; hexose metabolism.</text>
</comment>
<dbReference type="InterPro" id="IPR036291">
    <property type="entry name" value="NAD(P)-bd_dom_sf"/>
</dbReference>
<evidence type="ECO:0000256" key="7">
    <source>
        <dbReference type="ARBA" id="ARBA00037676"/>
    </source>
</evidence>
<comment type="pathway">
    <text evidence="3">Carbohydrate metabolism; galactose metabolism.</text>
</comment>
<evidence type="ECO:0000256" key="9">
    <source>
        <dbReference type="ARBA" id="ARBA00038238"/>
    </source>
</evidence>
<evidence type="ECO:0000256" key="3">
    <source>
        <dbReference type="ARBA" id="ARBA00004947"/>
    </source>
</evidence>
<protein>
    <submittedName>
        <fullName evidence="11">UDP-glucose 4-epimerase</fullName>
    </submittedName>
</protein>
<name>A0A4Q1BUL6_TREME</name>
<dbReference type="InParanoid" id="A0A4Q1BUL6"/>
<dbReference type="SUPFAM" id="SSF51735">
    <property type="entry name" value="NAD(P)-binding Rossmann-fold domains"/>
    <property type="match status" value="1"/>
</dbReference>
<accession>A0A4Q1BUL6</accession>
<evidence type="ECO:0000256" key="1">
    <source>
        <dbReference type="ARBA" id="ARBA00000083"/>
    </source>
</evidence>
<proteinExistence type="inferred from homology"/>
<keyword evidence="5" id="KW-0520">NAD</keyword>
<dbReference type="Pfam" id="PF16363">
    <property type="entry name" value="GDP_Man_Dehyd"/>
    <property type="match status" value="1"/>
</dbReference>
<dbReference type="PANTHER" id="PTHR43725:SF47">
    <property type="entry name" value="UDP-GLUCOSE 4-EPIMERASE"/>
    <property type="match status" value="1"/>
</dbReference>
<sequence>MQLNGIVNGNGNGHGTSHHSLKRVLVTGGLGYIGSHVVVALLMTGRYLPIVVDNCHNSYPEALKRCAEIARDELGSDAPQPLFHRKDIRDKAALDEIFRQYDEQGGIWAVIHLAALKAVGESGEIPLDYYQVNVVGSIYLLETMAKHNCNHLVFSSSATVYGTPKIIPIPESSPLQAASCYGRTKAMVEDIIQDLCRADVGEGKGESSLRAVSVRYFNPAGAHPSGKLGEEPRGKPGNLLPLLAQMATGRQRADLKIFGNDYPTRDGTCVRDYLHVMDLANGHVLALDSLAKPLSGNTIFSHVNVESEGYFRAFNLGKGKGMSVLNMIDAMKKASGFDFKYEIVGRRLGDVPDLTADPSLAEEELGFLAQEDLDTMCRDLWNFQTRNPHGYESTSSLPSPIL</sequence>
<comment type="catalytic activity">
    <reaction evidence="1">
        <text>UDP-alpha-D-glucose = UDP-alpha-D-galactose</text>
        <dbReference type="Rhea" id="RHEA:22168"/>
        <dbReference type="ChEBI" id="CHEBI:58885"/>
        <dbReference type="ChEBI" id="CHEBI:66914"/>
        <dbReference type="EC" id="5.1.3.2"/>
    </reaction>
</comment>
<dbReference type="GO" id="GO:0003978">
    <property type="term" value="F:UDP-glucose 4-epimerase activity"/>
    <property type="evidence" value="ECO:0007669"/>
    <property type="project" value="UniProtKB-EC"/>
</dbReference>
<keyword evidence="12" id="KW-1185">Reference proteome</keyword>
<evidence type="ECO:0000256" key="6">
    <source>
        <dbReference type="ARBA" id="ARBA00023235"/>
    </source>
</evidence>
<dbReference type="Proteomes" id="UP000289152">
    <property type="component" value="Unassembled WGS sequence"/>
</dbReference>
<evidence type="ECO:0000256" key="4">
    <source>
        <dbReference type="ARBA" id="ARBA00005028"/>
    </source>
</evidence>
<dbReference type="GO" id="GO:0006012">
    <property type="term" value="P:galactose metabolic process"/>
    <property type="evidence" value="ECO:0007669"/>
    <property type="project" value="InterPro"/>
</dbReference>
<comment type="function">
    <text evidence="7">Mutarotase converts alpha-aldose to the beta-anomer. It is active on D-glucose, L-arabinose, D-xylose, D-galactose, maltose and lactose.</text>
</comment>